<keyword evidence="1 2" id="KW-0238">DNA-binding</keyword>
<evidence type="ECO:0000259" key="3">
    <source>
        <dbReference type="PROSITE" id="PS50977"/>
    </source>
</evidence>
<gene>
    <name evidence="4" type="ORF">LRS13_06005</name>
</gene>
<protein>
    <submittedName>
        <fullName evidence="4">TetR/AcrR family transcriptional regulator</fullName>
    </submittedName>
</protein>
<dbReference type="Gene3D" id="1.10.357.10">
    <property type="entry name" value="Tetracycline Repressor, domain 2"/>
    <property type="match status" value="1"/>
</dbReference>
<keyword evidence="5" id="KW-1185">Reference proteome</keyword>
<dbReference type="PANTHER" id="PTHR30055:SF239">
    <property type="entry name" value="TRANSCRIPTIONAL REGULATORY PROTEIN"/>
    <property type="match status" value="1"/>
</dbReference>
<evidence type="ECO:0000256" key="2">
    <source>
        <dbReference type="PROSITE-ProRule" id="PRU00335"/>
    </source>
</evidence>
<dbReference type="InterPro" id="IPR050109">
    <property type="entry name" value="HTH-type_TetR-like_transc_reg"/>
</dbReference>
<feature type="domain" description="HTH tetR-type" evidence="3">
    <location>
        <begin position="15"/>
        <end position="75"/>
    </location>
</feature>
<dbReference type="RefSeq" id="WP_353865548.1">
    <property type="nucleotide sequence ID" value="NZ_CP088295.1"/>
</dbReference>
<proteinExistence type="predicted"/>
<feature type="DNA-binding region" description="H-T-H motif" evidence="2">
    <location>
        <begin position="38"/>
        <end position="57"/>
    </location>
</feature>
<accession>A0ABY5PKL2</accession>
<sequence length="191" mass="20967">MATPRSSASKTSTPRLSVDDWVACALEVLADEGVAGIKIPTLCKRLGVTKGSFYWHFSDLEAFLAAVAEHWAVGRDEAVASFAALESIEPNERLRLMMLRFADTSTWPLERAVREWARTNPWVRERVAQTDAVMGVKVMEAFEGIGFSKADAAVRSEMLFRTGVGFMLTVPEGGEMDLALGEAMLAILTRP</sequence>
<organism evidence="4 5">
    <name type="scientific">Svornostia abyssi</name>
    <dbReference type="NCBI Taxonomy" id="2898438"/>
    <lineage>
        <taxon>Bacteria</taxon>
        <taxon>Bacillati</taxon>
        <taxon>Actinomycetota</taxon>
        <taxon>Thermoleophilia</taxon>
        <taxon>Solirubrobacterales</taxon>
        <taxon>Baekduiaceae</taxon>
        <taxon>Svornostia</taxon>
    </lineage>
</organism>
<dbReference type="PANTHER" id="PTHR30055">
    <property type="entry name" value="HTH-TYPE TRANSCRIPTIONAL REGULATOR RUTR"/>
    <property type="match status" value="1"/>
</dbReference>
<evidence type="ECO:0000313" key="4">
    <source>
        <dbReference type="EMBL" id="UUY05080.1"/>
    </source>
</evidence>
<name>A0ABY5PKL2_9ACTN</name>
<reference evidence="5" key="1">
    <citation type="submission" date="2021-11" db="EMBL/GenBank/DDBJ databases">
        <title>Cultivation dependent microbiological survey of springs from the worlds oldest radium mine currently devoted to the extraction of radon-saturated water.</title>
        <authorList>
            <person name="Kapinusova G."/>
            <person name="Smrhova T."/>
            <person name="Strejcek M."/>
            <person name="Suman J."/>
            <person name="Jani K."/>
            <person name="Pajer P."/>
            <person name="Uhlik O."/>
        </authorList>
    </citation>
    <scope>NUCLEOTIDE SEQUENCE [LARGE SCALE GENOMIC DNA]</scope>
    <source>
        <strain evidence="5">J379</strain>
    </source>
</reference>
<dbReference type="InterPro" id="IPR009057">
    <property type="entry name" value="Homeodomain-like_sf"/>
</dbReference>
<evidence type="ECO:0000256" key="1">
    <source>
        <dbReference type="ARBA" id="ARBA00023125"/>
    </source>
</evidence>
<dbReference type="Proteomes" id="UP001058860">
    <property type="component" value="Chromosome"/>
</dbReference>
<dbReference type="PROSITE" id="PS50977">
    <property type="entry name" value="HTH_TETR_2"/>
    <property type="match status" value="1"/>
</dbReference>
<evidence type="ECO:0000313" key="5">
    <source>
        <dbReference type="Proteomes" id="UP001058860"/>
    </source>
</evidence>
<dbReference type="SUPFAM" id="SSF46689">
    <property type="entry name" value="Homeodomain-like"/>
    <property type="match status" value="1"/>
</dbReference>
<dbReference type="InterPro" id="IPR001647">
    <property type="entry name" value="HTH_TetR"/>
</dbReference>
<dbReference type="Pfam" id="PF00440">
    <property type="entry name" value="TetR_N"/>
    <property type="match status" value="1"/>
</dbReference>
<dbReference type="PRINTS" id="PR00455">
    <property type="entry name" value="HTHTETR"/>
</dbReference>
<dbReference type="EMBL" id="CP088295">
    <property type="protein sequence ID" value="UUY05080.1"/>
    <property type="molecule type" value="Genomic_DNA"/>
</dbReference>